<keyword evidence="2" id="KW-1185">Reference proteome</keyword>
<evidence type="ECO:0000313" key="1">
    <source>
        <dbReference type="EMBL" id="GIY11113.1"/>
    </source>
</evidence>
<proteinExistence type="predicted"/>
<protein>
    <submittedName>
        <fullName evidence="1">Uncharacterized protein</fullName>
    </submittedName>
</protein>
<dbReference type="EMBL" id="BPLQ01004864">
    <property type="protein sequence ID" value="GIY11113.1"/>
    <property type="molecule type" value="Genomic_DNA"/>
</dbReference>
<evidence type="ECO:0000313" key="2">
    <source>
        <dbReference type="Proteomes" id="UP001054837"/>
    </source>
</evidence>
<dbReference type="Proteomes" id="UP001054837">
    <property type="component" value="Unassembled WGS sequence"/>
</dbReference>
<reference evidence="1 2" key="1">
    <citation type="submission" date="2021-06" db="EMBL/GenBank/DDBJ databases">
        <title>Caerostris darwini draft genome.</title>
        <authorList>
            <person name="Kono N."/>
            <person name="Arakawa K."/>
        </authorList>
    </citation>
    <scope>NUCLEOTIDE SEQUENCE [LARGE SCALE GENOMIC DNA]</scope>
</reference>
<organism evidence="1 2">
    <name type="scientific">Caerostris darwini</name>
    <dbReference type="NCBI Taxonomy" id="1538125"/>
    <lineage>
        <taxon>Eukaryota</taxon>
        <taxon>Metazoa</taxon>
        <taxon>Ecdysozoa</taxon>
        <taxon>Arthropoda</taxon>
        <taxon>Chelicerata</taxon>
        <taxon>Arachnida</taxon>
        <taxon>Araneae</taxon>
        <taxon>Araneomorphae</taxon>
        <taxon>Entelegynae</taxon>
        <taxon>Araneoidea</taxon>
        <taxon>Araneidae</taxon>
        <taxon>Caerostris</taxon>
    </lineage>
</organism>
<comment type="caution">
    <text evidence="1">The sequence shown here is derived from an EMBL/GenBank/DDBJ whole genome shotgun (WGS) entry which is preliminary data.</text>
</comment>
<dbReference type="AlphaFoldDB" id="A0AAV4QN61"/>
<name>A0AAV4QN61_9ARAC</name>
<sequence>MQQNGNAKENMLQLVCPLTKDMVHNLAEGGGYCSGQLLTYLLDLVELLRVCGWFSFAIYHLLCCARVIESLQKQASRQINKGKFCSSLDTKFRMEHVPYKVQQSFRYQFHHLEHIDAKAKLKTFSSAMLSLRTIIGAR</sequence>
<gene>
    <name evidence="1" type="ORF">CDAR_380791</name>
</gene>
<accession>A0AAV4QN61</accession>